<dbReference type="EMBL" id="UINC01102760">
    <property type="protein sequence ID" value="SVC64625.1"/>
    <property type="molecule type" value="Genomic_DNA"/>
</dbReference>
<sequence length="76" mass="8481">MEYRRFGKTDMQLSIMGLGGLLAHYEGVCGHPSSEEKGKIYLRAAELGINLFDTGYGDEVHIPNELKGTDTNYHFS</sequence>
<feature type="non-terminal residue" evidence="1">
    <location>
        <position position="76"/>
    </location>
</feature>
<protein>
    <recommendedName>
        <fullName evidence="2">NADP-dependent oxidoreductase domain-containing protein</fullName>
    </recommendedName>
</protein>
<accession>A0A382NW93</accession>
<dbReference type="SUPFAM" id="SSF51430">
    <property type="entry name" value="NAD(P)-linked oxidoreductase"/>
    <property type="match status" value="1"/>
</dbReference>
<dbReference type="AlphaFoldDB" id="A0A382NW93"/>
<reference evidence="1" key="1">
    <citation type="submission" date="2018-05" db="EMBL/GenBank/DDBJ databases">
        <authorList>
            <person name="Lanie J.A."/>
            <person name="Ng W.-L."/>
            <person name="Kazmierczak K.M."/>
            <person name="Andrzejewski T.M."/>
            <person name="Davidsen T.M."/>
            <person name="Wayne K.J."/>
            <person name="Tettelin H."/>
            <person name="Glass J.I."/>
            <person name="Rusch D."/>
            <person name="Podicherti R."/>
            <person name="Tsui H.-C.T."/>
            <person name="Winkler M.E."/>
        </authorList>
    </citation>
    <scope>NUCLEOTIDE SEQUENCE</scope>
</reference>
<evidence type="ECO:0008006" key="2">
    <source>
        <dbReference type="Google" id="ProtNLM"/>
    </source>
</evidence>
<proteinExistence type="predicted"/>
<gene>
    <name evidence="1" type="ORF">METZ01_LOCUS317479</name>
</gene>
<dbReference type="InterPro" id="IPR036812">
    <property type="entry name" value="NAD(P)_OxRdtase_dom_sf"/>
</dbReference>
<name>A0A382NW93_9ZZZZ</name>
<dbReference type="Gene3D" id="3.20.20.100">
    <property type="entry name" value="NADP-dependent oxidoreductase domain"/>
    <property type="match status" value="1"/>
</dbReference>
<evidence type="ECO:0000313" key="1">
    <source>
        <dbReference type="EMBL" id="SVC64625.1"/>
    </source>
</evidence>
<organism evidence="1">
    <name type="scientific">marine metagenome</name>
    <dbReference type="NCBI Taxonomy" id="408172"/>
    <lineage>
        <taxon>unclassified sequences</taxon>
        <taxon>metagenomes</taxon>
        <taxon>ecological metagenomes</taxon>
    </lineage>
</organism>